<evidence type="ECO:0000313" key="7">
    <source>
        <dbReference type="EMBL" id="KAK2119581.1"/>
    </source>
</evidence>
<evidence type="ECO:0000256" key="3">
    <source>
        <dbReference type="ARBA" id="ARBA00045600"/>
    </source>
</evidence>
<dbReference type="Proteomes" id="UP001266305">
    <property type="component" value="Unassembled WGS sequence"/>
</dbReference>
<dbReference type="CDD" id="cd03401">
    <property type="entry name" value="SPFH_prohibitin"/>
    <property type="match status" value="1"/>
</dbReference>
<keyword evidence="6" id="KW-0496">Mitochondrion</keyword>
<sequence>MMWMLGTELSSLTGLWRTGHCVITGSKDLQNVNITLRILIRPVASQLPRIFTILCEDCDDRVLPSITTEILKSVSDDLTERAATFGLIPDHVSLTHLTFGKEFTEVMEVKYVAHQEAERARFVVEKVEQKKKAAIMLAEGDSKAAKLIASSLATAGDGLMELRKLKATYQLSRSRNINCLLVGQSVLLQLPQ</sequence>
<dbReference type="InterPro" id="IPR000163">
    <property type="entry name" value="Prohibitin"/>
</dbReference>
<keyword evidence="6" id="KW-0999">Mitochondrion inner membrane</keyword>
<evidence type="ECO:0000313" key="8">
    <source>
        <dbReference type="Proteomes" id="UP001266305"/>
    </source>
</evidence>
<comment type="caution">
    <text evidence="7">The sequence shown here is derived from an EMBL/GenBank/DDBJ whole genome shotgun (WGS) entry which is preliminary data.</text>
</comment>
<keyword evidence="2" id="KW-0237">DNA synthesis</keyword>
<evidence type="ECO:0000256" key="2">
    <source>
        <dbReference type="ARBA" id="ARBA00022634"/>
    </source>
</evidence>
<accession>A0ABQ9WD92</accession>
<comment type="function">
    <text evidence="4">Protein with pleiotropic attributes mediated in a cell-compartment- and tissue-specific manner, which include the plasma membrane-associated cell signaling functions, mitochondrial chaperone, and transcriptional co-regulator of transcription factors in the nucleus. Plays a role in adipose tissue and glucose homeostasis in a sex-specific manner. Contributes to pulmonary vascular remodeling by accelerating proliferation of pulmonary arterial smooth muscle cells.</text>
</comment>
<evidence type="ECO:0000256" key="1">
    <source>
        <dbReference type="ARBA" id="ARBA00009658"/>
    </source>
</evidence>
<evidence type="ECO:0000256" key="6">
    <source>
        <dbReference type="RuleBase" id="RU366048"/>
    </source>
</evidence>
<dbReference type="PRINTS" id="PR00679">
    <property type="entry name" value="PROHIBITIN"/>
</dbReference>
<dbReference type="PANTHER" id="PTHR23222:SF0">
    <property type="entry name" value="PROHIBITIN 1"/>
    <property type="match status" value="1"/>
</dbReference>
<name>A0ABQ9WD92_SAGOE</name>
<gene>
    <name evidence="7" type="primary">PHB1_2</name>
    <name evidence="7" type="ORF">P7K49_000967</name>
</gene>
<keyword evidence="6" id="KW-0472">Membrane</keyword>
<evidence type="ECO:0000256" key="5">
    <source>
        <dbReference type="ARBA" id="ARBA00046138"/>
    </source>
</evidence>
<proteinExistence type="inferred from homology"/>
<dbReference type="PANTHER" id="PTHR23222">
    <property type="entry name" value="PROHIBITIN"/>
    <property type="match status" value="1"/>
</dbReference>
<keyword evidence="8" id="KW-1185">Reference proteome</keyword>
<reference evidence="7 8" key="1">
    <citation type="submission" date="2023-05" db="EMBL/GenBank/DDBJ databases">
        <title>B98-5 Cell Line De Novo Hybrid Assembly: An Optical Mapping Approach.</title>
        <authorList>
            <person name="Kananen K."/>
            <person name="Auerbach J.A."/>
            <person name="Kautto E."/>
            <person name="Blachly J.S."/>
        </authorList>
    </citation>
    <scope>NUCLEOTIDE SEQUENCE [LARGE SCALE GENOMIC DNA]</scope>
    <source>
        <strain evidence="7">B95-8</strain>
        <tissue evidence="7">Cell line</tissue>
    </source>
</reference>
<comment type="function">
    <text evidence="5">In the plasma membrane, cooperates with CD86 to mediate CD86-signaling in B lymphocytes that regulates the level of IgG1 produced through the activation of distal signaling intermediates. Upon CD40 engagement, required to activate NF-kappa-B signaling pathway via phospholipase C and protein kinase C activation.</text>
</comment>
<comment type="subcellular location">
    <subcellularLocation>
        <location evidence="6">Mitochondrion inner membrane</location>
    </subcellularLocation>
</comment>
<organism evidence="7 8">
    <name type="scientific">Saguinus oedipus</name>
    <name type="common">Cotton-top tamarin</name>
    <name type="synonym">Oedipomidas oedipus</name>
    <dbReference type="NCBI Taxonomy" id="9490"/>
    <lineage>
        <taxon>Eukaryota</taxon>
        <taxon>Metazoa</taxon>
        <taxon>Chordata</taxon>
        <taxon>Craniata</taxon>
        <taxon>Vertebrata</taxon>
        <taxon>Euteleostomi</taxon>
        <taxon>Mammalia</taxon>
        <taxon>Eutheria</taxon>
        <taxon>Euarchontoglires</taxon>
        <taxon>Primates</taxon>
        <taxon>Haplorrhini</taxon>
        <taxon>Platyrrhini</taxon>
        <taxon>Cebidae</taxon>
        <taxon>Callitrichinae</taxon>
        <taxon>Saguinus</taxon>
    </lineage>
</organism>
<comment type="similarity">
    <text evidence="1 6">Belongs to the prohibitin family.</text>
</comment>
<comment type="function">
    <text evidence="3">In the nucleus, acts as a transcription coregulator, enhances promoter binding by TP53, a transcription factor it activates, but reduces the promoter binding by E2F1, a transcription factor it represses. Interacts with STAT3 to affect IL17 secretion in T-helper Th17 cells.</text>
</comment>
<dbReference type="EMBL" id="JASSZA010000001">
    <property type="protein sequence ID" value="KAK2119581.1"/>
    <property type="molecule type" value="Genomic_DNA"/>
</dbReference>
<protein>
    <recommendedName>
        <fullName evidence="6">Prohibitin</fullName>
    </recommendedName>
</protein>
<evidence type="ECO:0000256" key="4">
    <source>
        <dbReference type="ARBA" id="ARBA00046022"/>
    </source>
</evidence>